<protein>
    <submittedName>
        <fullName evidence="3">FHA domain-containing protein</fullName>
    </submittedName>
</protein>
<dbReference type="InterPro" id="IPR050923">
    <property type="entry name" value="Cell_Proc_Reg/RNA_Proc"/>
</dbReference>
<dbReference type="Gene3D" id="2.60.200.20">
    <property type="match status" value="1"/>
</dbReference>
<dbReference type="InterPro" id="IPR000253">
    <property type="entry name" value="FHA_dom"/>
</dbReference>
<dbReference type="PROSITE" id="PS50006">
    <property type="entry name" value="FHA_DOMAIN"/>
    <property type="match status" value="1"/>
</dbReference>
<dbReference type="PANTHER" id="PTHR23308">
    <property type="entry name" value="NUCLEAR INHIBITOR OF PROTEIN PHOSPHATASE-1"/>
    <property type="match status" value="1"/>
</dbReference>
<evidence type="ECO:0000256" key="1">
    <source>
        <dbReference type="SAM" id="MobiDB-lite"/>
    </source>
</evidence>
<organism evidence="3 4">
    <name type="scientific">Variovorax robiniae</name>
    <dbReference type="NCBI Taxonomy" id="1836199"/>
    <lineage>
        <taxon>Bacteria</taxon>
        <taxon>Pseudomonadati</taxon>
        <taxon>Pseudomonadota</taxon>
        <taxon>Betaproteobacteria</taxon>
        <taxon>Burkholderiales</taxon>
        <taxon>Comamonadaceae</taxon>
        <taxon>Variovorax</taxon>
    </lineage>
</organism>
<feature type="region of interest" description="Disordered" evidence="1">
    <location>
        <begin position="119"/>
        <end position="138"/>
    </location>
</feature>
<feature type="domain" description="FHA" evidence="2">
    <location>
        <begin position="23"/>
        <end position="72"/>
    </location>
</feature>
<dbReference type="RefSeq" id="WP_340339600.1">
    <property type="nucleotide sequence ID" value="NZ_JBBKZS010000031.1"/>
</dbReference>
<dbReference type="CDD" id="cd00060">
    <property type="entry name" value="FHA"/>
    <property type="match status" value="1"/>
</dbReference>
<accession>A0ABU8XKE5</accession>
<dbReference type="Pfam" id="PF00498">
    <property type="entry name" value="FHA"/>
    <property type="match status" value="1"/>
</dbReference>
<evidence type="ECO:0000313" key="4">
    <source>
        <dbReference type="Proteomes" id="UP001367030"/>
    </source>
</evidence>
<dbReference type="Proteomes" id="UP001367030">
    <property type="component" value="Unassembled WGS sequence"/>
</dbReference>
<dbReference type="SUPFAM" id="SSF49879">
    <property type="entry name" value="SMAD/FHA domain"/>
    <property type="match status" value="1"/>
</dbReference>
<evidence type="ECO:0000313" key="3">
    <source>
        <dbReference type="EMBL" id="MEJ8859565.1"/>
    </source>
</evidence>
<dbReference type="EMBL" id="JBBKZS010000031">
    <property type="protein sequence ID" value="MEJ8859565.1"/>
    <property type="molecule type" value="Genomic_DNA"/>
</dbReference>
<reference evidence="3 4" key="1">
    <citation type="submission" date="2024-03" db="EMBL/GenBank/DDBJ databases">
        <title>Novel species of the genus Variovorax.</title>
        <authorList>
            <person name="Liu Q."/>
            <person name="Xin Y.-H."/>
        </authorList>
    </citation>
    <scope>NUCLEOTIDE SEQUENCE [LARGE SCALE GENOMIC DNA]</scope>
    <source>
        <strain evidence="3 4">KACC 18901</strain>
    </source>
</reference>
<comment type="caution">
    <text evidence="3">The sequence shown here is derived from an EMBL/GenBank/DDBJ whole genome shotgun (WGS) entry which is preliminary data.</text>
</comment>
<sequence length="138" mass="15023">MPRLIVMSPRGATRQVPLDSPQTTLGRDSANRLVIESQRASRRHAVLVKDSGGVWLHDLGSSNGTFVNEQRVTCHRLQHGDVVVLGDCKLRFLNNAPAANASTLALRLVSLMGDLPAARHPPTRPGAAMARRWAPHAR</sequence>
<proteinExistence type="predicted"/>
<dbReference type="SMART" id="SM00240">
    <property type="entry name" value="FHA"/>
    <property type="match status" value="1"/>
</dbReference>
<name>A0ABU8XKE5_9BURK</name>
<evidence type="ECO:0000259" key="2">
    <source>
        <dbReference type="PROSITE" id="PS50006"/>
    </source>
</evidence>
<dbReference type="InterPro" id="IPR008984">
    <property type="entry name" value="SMAD_FHA_dom_sf"/>
</dbReference>
<gene>
    <name evidence="3" type="ORF">WKW79_33740</name>
</gene>
<keyword evidence="4" id="KW-1185">Reference proteome</keyword>